<dbReference type="RefSeq" id="WP_008195794.1">
    <property type="nucleotide sequence ID" value="NZ_CM011002.1"/>
</dbReference>
<evidence type="ECO:0000256" key="1">
    <source>
        <dbReference type="ARBA" id="ARBA00001974"/>
    </source>
</evidence>
<dbReference type="InterPro" id="IPR036188">
    <property type="entry name" value="FAD/NAD-bd_sf"/>
</dbReference>
<keyword evidence="3" id="KW-0274">FAD</keyword>
<sequence length="368" mass="38752">MHDIETIVIGAGAVGLACARALALTGREVMVLEQHDLIGSETSARNSEVIHAGIYYPQGSLKAQLCVQGKKQLYAFCQENGVGHEQIGKLIVATNDRQLEELDTIKAKAAANGVTDLEFVSRDALRRKEPALNAAGALWSPSTGILDSHGFMLALQGSLEAHGGQVVLNTKVDHIEPLQAGGFGVHVSTEDGEAYAITCKELILSAGHMAPALAAGLDGTHPPKAFLAKGSYFKLQGRAPFSKLIYPVPEPGGLGVHLTLDLQHQARFGPDVEWVEDFHYPVDAARGDKFYAAIRSYWPDLADGALVPDYSGIRPKIVGPGEPAADFRIDGPAAHGQAGLVALYGIESPGLTSALAIADCVVGLVGAD</sequence>
<feature type="domain" description="FAD dependent oxidoreductase" evidence="6">
    <location>
        <begin position="6"/>
        <end position="362"/>
    </location>
</feature>
<reference evidence="7 8" key="1">
    <citation type="submission" date="2008-01" db="EMBL/GenBank/DDBJ databases">
        <authorList>
            <person name="Wagner-Dobler I."/>
            <person name="Ferriera S."/>
            <person name="Johnson J."/>
            <person name="Kravitz S."/>
            <person name="Beeson K."/>
            <person name="Sutton G."/>
            <person name="Rogers Y.-H."/>
            <person name="Friedman R."/>
            <person name="Frazier M."/>
            <person name="Venter J.C."/>
        </authorList>
    </citation>
    <scope>NUCLEOTIDE SEQUENCE [LARGE SCALE GENOMIC DNA]</scope>
    <source>
        <strain evidence="8">DSM 17067 / NCIMB 14079 / DFL-11</strain>
    </source>
</reference>
<comment type="caution">
    <text evidence="7">The sequence shown here is derived from an EMBL/GenBank/DDBJ whole genome shotgun (WGS) entry which is preliminary data.</text>
</comment>
<reference evidence="7 8" key="2">
    <citation type="submission" date="2013-04" db="EMBL/GenBank/DDBJ databases">
        <authorList>
            <person name="Fiebig A."/>
            <person name="Pradella S."/>
            <person name="Wagner-Doebler I."/>
        </authorList>
    </citation>
    <scope>NUCLEOTIDE SEQUENCE [LARGE SCALE GENOMIC DNA]</scope>
    <source>
        <strain evidence="8">DSM 17067 / NCIMB 14079 / DFL-11</strain>
    </source>
</reference>
<keyword evidence="2" id="KW-0285">Flavoprotein</keyword>
<comment type="cofactor">
    <cofactor evidence="1">
        <name>FAD</name>
        <dbReference type="ChEBI" id="CHEBI:57692"/>
    </cofactor>
</comment>
<dbReference type="PANTHER" id="PTHR43104">
    <property type="entry name" value="L-2-HYDROXYGLUTARATE DEHYDROGENASE, MITOCHONDRIAL"/>
    <property type="match status" value="1"/>
</dbReference>
<comment type="similarity">
    <text evidence="5">Belongs to the L2HGDH family.</text>
</comment>
<evidence type="ECO:0000256" key="2">
    <source>
        <dbReference type="ARBA" id="ARBA00022630"/>
    </source>
</evidence>
<evidence type="ECO:0000256" key="5">
    <source>
        <dbReference type="ARBA" id="ARBA00037941"/>
    </source>
</evidence>
<evidence type="ECO:0000256" key="3">
    <source>
        <dbReference type="ARBA" id="ARBA00022827"/>
    </source>
</evidence>
<organism evidence="7 8">
    <name type="scientific">Roseibium alexandrii (strain DSM 17067 / NCIMB 14079 / DFL-11)</name>
    <name type="common">Labrenzia alexandrii</name>
    <dbReference type="NCBI Taxonomy" id="244592"/>
    <lineage>
        <taxon>Bacteria</taxon>
        <taxon>Pseudomonadati</taxon>
        <taxon>Pseudomonadota</taxon>
        <taxon>Alphaproteobacteria</taxon>
        <taxon>Hyphomicrobiales</taxon>
        <taxon>Stappiaceae</taxon>
        <taxon>Roseibium</taxon>
    </lineage>
</organism>
<dbReference type="GO" id="GO:0047545">
    <property type="term" value="F:(S)-2-hydroxyglutarate dehydrogenase activity"/>
    <property type="evidence" value="ECO:0007669"/>
    <property type="project" value="TreeGrafter"/>
</dbReference>
<dbReference type="AlphaFoldDB" id="A0A5E8H2Q7"/>
<dbReference type="Pfam" id="PF01266">
    <property type="entry name" value="DAO"/>
    <property type="match status" value="1"/>
</dbReference>
<evidence type="ECO:0000313" key="7">
    <source>
        <dbReference type="EMBL" id="EEE46900.1"/>
    </source>
</evidence>
<protein>
    <submittedName>
        <fullName evidence="7">Putative dehydrogenase</fullName>
    </submittedName>
</protein>
<keyword evidence="4" id="KW-0560">Oxidoreductase</keyword>
<accession>A0A5E8H2Q7</accession>
<dbReference type="Gene3D" id="3.50.50.60">
    <property type="entry name" value="FAD/NAD(P)-binding domain"/>
    <property type="match status" value="1"/>
</dbReference>
<dbReference type="SUPFAM" id="SSF51905">
    <property type="entry name" value="FAD/NAD(P)-binding domain"/>
    <property type="match status" value="1"/>
</dbReference>
<dbReference type="EMBL" id="ACCU02000001">
    <property type="protein sequence ID" value="EEE46900.1"/>
    <property type="molecule type" value="Genomic_DNA"/>
</dbReference>
<gene>
    <name evidence="7" type="ORF">SADFL11_4189</name>
</gene>
<dbReference type="Gene3D" id="3.30.9.10">
    <property type="entry name" value="D-Amino Acid Oxidase, subunit A, domain 2"/>
    <property type="match status" value="1"/>
</dbReference>
<evidence type="ECO:0000259" key="6">
    <source>
        <dbReference type="Pfam" id="PF01266"/>
    </source>
</evidence>
<evidence type="ECO:0000313" key="8">
    <source>
        <dbReference type="Proteomes" id="UP000004703"/>
    </source>
</evidence>
<dbReference type="Proteomes" id="UP000004703">
    <property type="component" value="Chromosome"/>
</dbReference>
<proteinExistence type="inferred from homology"/>
<dbReference type="PANTHER" id="PTHR43104:SF4">
    <property type="entry name" value="L-2-HYDROXYGLUTARATE DEHYDROGENASE, MITOCHONDRIAL"/>
    <property type="match status" value="1"/>
</dbReference>
<evidence type="ECO:0000256" key="4">
    <source>
        <dbReference type="ARBA" id="ARBA00023002"/>
    </source>
</evidence>
<dbReference type="InterPro" id="IPR006076">
    <property type="entry name" value="FAD-dep_OxRdtase"/>
</dbReference>
<name>A0A5E8H2Q7_ROSAD</name>